<sequence>MNAHTQIADYLSAANFKQLEQRLAFEHKKSGNHLFWEGESARSCFYIKHGLVKVYKVTKDGQELILQLLQPGDFYMEIGNGEAQFSCSAEMMQDSEIGLISSDALEELVAGSGSFAVEFMKWMGLLHRTSQSKFRDLMLYGKNGALASTLIRMSNSYGEPCEAGIRIQLKMTKTELANLMGTTREGVSRMLSAYQEQGAITYMDGHLVITDLAYLRSIVQCPDCPPDICRM</sequence>
<evidence type="ECO:0000256" key="1">
    <source>
        <dbReference type="ARBA" id="ARBA00023015"/>
    </source>
</evidence>
<dbReference type="InterPro" id="IPR012318">
    <property type="entry name" value="HTH_CRP"/>
</dbReference>
<dbReference type="InterPro" id="IPR014710">
    <property type="entry name" value="RmlC-like_jellyroll"/>
</dbReference>
<keyword evidence="8" id="KW-1185">Reference proteome</keyword>
<dbReference type="SUPFAM" id="SSF46785">
    <property type="entry name" value="Winged helix' DNA-binding domain"/>
    <property type="match status" value="1"/>
</dbReference>
<dbReference type="Gene3D" id="1.10.10.10">
    <property type="entry name" value="Winged helix-like DNA-binding domain superfamily/Winged helix DNA-binding domain"/>
    <property type="match status" value="1"/>
</dbReference>
<evidence type="ECO:0000259" key="5">
    <source>
        <dbReference type="PROSITE" id="PS50042"/>
    </source>
</evidence>
<keyword evidence="1" id="KW-0805">Transcription regulation</keyword>
<keyword evidence="4" id="KW-0804">Transcription</keyword>
<dbReference type="PRINTS" id="PR00034">
    <property type="entry name" value="HTHCRP"/>
</dbReference>
<feature type="domain" description="HTH crp-type" evidence="6">
    <location>
        <begin position="140"/>
        <end position="213"/>
    </location>
</feature>
<evidence type="ECO:0000256" key="4">
    <source>
        <dbReference type="ARBA" id="ARBA00023163"/>
    </source>
</evidence>
<accession>A0ABW3UR60</accession>
<dbReference type="PANTHER" id="PTHR24567:SF74">
    <property type="entry name" value="HTH-TYPE TRANSCRIPTIONAL REGULATOR ARCR"/>
    <property type="match status" value="1"/>
</dbReference>
<dbReference type="SMART" id="SM00419">
    <property type="entry name" value="HTH_CRP"/>
    <property type="match status" value="1"/>
</dbReference>
<dbReference type="InterPro" id="IPR018490">
    <property type="entry name" value="cNMP-bd_dom_sf"/>
</dbReference>
<dbReference type="Proteomes" id="UP001597180">
    <property type="component" value="Unassembled WGS sequence"/>
</dbReference>
<dbReference type="Pfam" id="PF00027">
    <property type="entry name" value="cNMP_binding"/>
    <property type="match status" value="1"/>
</dbReference>
<evidence type="ECO:0000313" key="8">
    <source>
        <dbReference type="Proteomes" id="UP001597180"/>
    </source>
</evidence>
<evidence type="ECO:0000259" key="6">
    <source>
        <dbReference type="PROSITE" id="PS51063"/>
    </source>
</evidence>
<name>A0ABW3UR60_9BACL</name>
<dbReference type="EMBL" id="JBHTLU010000034">
    <property type="protein sequence ID" value="MFD1223250.1"/>
    <property type="molecule type" value="Genomic_DNA"/>
</dbReference>
<comment type="caution">
    <text evidence="7">The sequence shown here is derived from an EMBL/GenBank/DDBJ whole genome shotgun (WGS) entry which is preliminary data.</text>
</comment>
<dbReference type="SMART" id="SM00100">
    <property type="entry name" value="cNMP"/>
    <property type="match status" value="1"/>
</dbReference>
<evidence type="ECO:0000256" key="3">
    <source>
        <dbReference type="ARBA" id="ARBA00023159"/>
    </source>
</evidence>
<dbReference type="InterPro" id="IPR036390">
    <property type="entry name" value="WH_DNA-bd_sf"/>
</dbReference>
<dbReference type="InterPro" id="IPR000595">
    <property type="entry name" value="cNMP-bd_dom"/>
</dbReference>
<dbReference type="SUPFAM" id="SSF51206">
    <property type="entry name" value="cAMP-binding domain-like"/>
    <property type="match status" value="1"/>
</dbReference>
<dbReference type="CDD" id="cd00092">
    <property type="entry name" value="HTH_CRP"/>
    <property type="match status" value="1"/>
</dbReference>
<keyword evidence="3" id="KW-0010">Activator</keyword>
<gene>
    <name evidence="7" type="ORF">ACFQ4B_24310</name>
</gene>
<dbReference type="PROSITE" id="PS51063">
    <property type="entry name" value="HTH_CRP_2"/>
    <property type="match status" value="1"/>
</dbReference>
<dbReference type="PANTHER" id="PTHR24567">
    <property type="entry name" value="CRP FAMILY TRANSCRIPTIONAL REGULATORY PROTEIN"/>
    <property type="match status" value="1"/>
</dbReference>
<dbReference type="Pfam" id="PF13545">
    <property type="entry name" value="HTH_Crp_2"/>
    <property type="match status" value="1"/>
</dbReference>
<dbReference type="InterPro" id="IPR036388">
    <property type="entry name" value="WH-like_DNA-bd_sf"/>
</dbReference>
<proteinExistence type="predicted"/>
<keyword evidence="2" id="KW-0238">DNA-binding</keyword>
<dbReference type="Gene3D" id="2.60.120.10">
    <property type="entry name" value="Jelly Rolls"/>
    <property type="match status" value="1"/>
</dbReference>
<dbReference type="CDD" id="cd00038">
    <property type="entry name" value="CAP_ED"/>
    <property type="match status" value="1"/>
</dbReference>
<protein>
    <submittedName>
        <fullName evidence="7">Crp/Fnr family transcriptional regulator</fullName>
    </submittedName>
</protein>
<organism evidence="7 8">
    <name type="scientific">Paenibacillus vulneris</name>
    <dbReference type="NCBI Taxonomy" id="1133364"/>
    <lineage>
        <taxon>Bacteria</taxon>
        <taxon>Bacillati</taxon>
        <taxon>Bacillota</taxon>
        <taxon>Bacilli</taxon>
        <taxon>Bacillales</taxon>
        <taxon>Paenibacillaceae</taxon>
        <taxon>Paenibacillus</taxon>
    </lineage>
</organism>
<evidence type="ECO:0000313" key="7">
    <source>
        <dbReference type="EMBL" id="MFD1223250.1"/>
    </source>
</evidence>
<dbReference type="PROSITE" id="PS50042">
    <property type="entry name" value="CNMP_BINDING_3"/>
    <property type="match status" value="1"/>
</dbReference>
<dbReference type="RefSeq" id="WP_179135983.1">
    <property type="nucleotide sequence ID" value="NZ_BAABJG010000022.1"/>
</dbReference>
<dbReference type="InterPro" id="IPR050397">
    <property type="entry name" value="Env_Response_Regulators"/>
</dbReference>
<feature type="domain" description="Cyclic nucleotide-binding" evidence="5">
    <location>
        <begin position="1"/>
        <end position="79"/>
    </location>
</feature>
<evidence type="ECO:0000256" key="2">
    <source>
        <dbReference type="ARBA" id="ARBA00023125"/>
    </source>
</evidence>
<reference evidence="8" key="1">
    <citation type="journal article" date="2019" name="Int. J. Syst. Evol. Microbiol.">
        <title>The Global Catalogue of Microorganisms (GCM) 10K type strain sequencing project: providing services to taxonomists for standard genome sequencing and annotation.</title>
        <authorList>
            <consortium name="The Broad Institute Genomics Platform"/>
            <consortium name="The Broad Institute Genome Sequencing Center for Infectious Disease"/>
            <person name="Wu L."/>
            <person name="Ma J."/>
        </authorList>
    </citation>
    <scope>NUCLEOTIDE SEQUENCE [LARGE SCALE GENOMIC DNA]</scope>
    <source>
        <strain evidence="8">CCUG 53270</strain>
    </source>
</reference>